<comment type="caution">
    <text evidence="1">The sequence shown here is derived from an EMBL/GenBank/DDBJ whole genome shotgun (WGS) entry which is preliminary data.</text>
</comment>
<sequence>MNICDINRDGYNGIICPGGNYTYVLGLEAVKVRSPNGGEVFRPGDSVEIRWQRNGRPVRDLTGVILAKDCGCICWDDNDDSGRQVCSGIYLFYTDSLFDTTEAVDRLGYTHRVFTDSSGIWYQTNEPYSGKTKDWLPQVIVVWKGETEDGVSVRCRRRHLIQPFWE</sequence>
<accession>A0A235BRC1</accession>
<protein>
    <submittedName>
        <fullName evidence="1">Uncharacterized protein</fullName>
    </submittedName>
</protein>
<evidence type="ECO:0000313" key="1">
    <source>
        <dbReference type="EMBL" id="OYD14771.1"/>
    </source>
</evidence>
<name>A0A235BRC1_UNCW3</name>
<reference evidence="1 2" key="1">
    <citation type="submission" date="2017-07" db="EMBL/GenBank/DDBJ databases">
        <title>Recovery of genomes from metagenomes via a dereplication, aggregation, and scoring strategy.</title>
        <authorList>
            <person name="Sieber C.M."/>
            <person name="Probst A.J."/>
            <person name="Sharrar A."/>
            <person name="Thomas B.C."/>
            <person name="Hess M."/>
            <person name="Tringe S.G."/>
            <person name="Banfield J.F."/>
        </authorList>
    </citation>
    <scope>NUCLEOTIDE SEQUENCE [LARGE SCALE GENOMIC DNA]</scope>
    <source>
        <strain evidence="1">JGI_Cruoil_03_51_56</strain>
    </source>
</reference>
<evidence type="ECO:0000313" key="2">
    <source>
        <dbReference type="Proteomes" id="UP000215559"/>
    </source>
</evidence>
<dbReference type="EMBL" id="NOZP01000137">
    <property type="protein sequence ID" value="OYD14771.1"/>
    <property type="molecule type" value="Genomic_DNA"/>
</dbReference>
<dbReference type="Proteomes" id="UP000215559">
    <property type="component" value="Unassembled WGS sequence"/>
</dbReference>
<proteinExistence type="predicted"/>
<organism evidence="1 2">
    <name type="scientific">candidate division WOR-3 bacterium JGI_Cruoil_03_51_56</name>
    <dbReference type="NCBI Taxonomy" id="1973747"/>
    <lineage>
        <taxon>Bacteria</taxon>
        <taxon>Bacteria division WOR-3</taxon>
    </lineage>
</organism>
<gene>
    <name evidence="1" type="ORF">CH330_07625</name>
</gene>
<dbReference type="AlphaFoldDB" id="A0A235BRC1"/>